<accession>A0A2N3QQ64</accession>
<dbReference type="Pfam" id="PF01037">
    <property type="entry name" value="AsnC_trans_reg"/>
    <property type="match status" value="1"/>
</dbReference>
<dbReference type="Pfam" id="PF13412">
    <property type="entry name" value="HTH_24"/>
    <property type="match status" value="1"/>
</dbReference>
<dbReference type="RefSeq" id="WP_369870678.1">
    <property type="nucleotide sequence ID" value="NZ_PCHA01000028.1"/>
</dbReference>
<evidence type="ECO:0000313" key="7">
    <source>
        <dbReference type="EMBL" id="RYQ66103.1"/>
    </source>
</evidence>
<dbReference type="Proteomes" id="UP000291187">
    <property type="component" value="Unassembled WGS sequence"/>
</dbReference>
<dbReference type="InterPro" id="IPR036388">
    <property type="entry name" value="WH-like_DNA-bd_sf"/>
</dbReference>
<dbReference type="Gene3D" id="3.30.70.920">
    <property type="match status" value="1"/>
</dbReference>
<dbReference type="InterPro" id="IPR011008">
    <property type="entry name" value="Dimeric_a/b-barrel"/>
</dbReference>
<evidence type="ECO:0000313" key="8">
    <source>
        <dbReference type="Proteomes" id="UP000233722"/>
    </source>
</evidence>
<dbReference type="EMBL" id="PCHA01000028">
    <property type="protein sequence ID" value="PKU93854.1"/>
    <property type="molecule type" value="Genomic_DNA"/>
</dbReference>
<dbReference type="PANTHER" id="PTHR30154:SF53">
    <property type="entry name" value="HTH-TYPE TRANSCRIPTIONAL REGULATOR LRPC"/>
    <property type="match status" value="1"/>
</dbReference>
<protein>
    <submittedName>
        <fullName evidence="5">AsnC family transcriptional regulator</fullName>
    </submittedName>
</protein>
<dbReference type="SMART" id="SM00344">
    <property type="entry name" value="HTH_ASNC"/>
    <property type="match status" value="1"/>
</dbReference>
<evidence type="ECO:0000256" key="3">
    <source>
        <dbReference type="ARBA" id="ARBA00023163"/>
    </source>
</evidence>
<dbReference type="Proteomes" id="UP000293268">
    <property type="component" value="Unassembled WGS sequence"/>
</dbReference>
<dbReference type="SUPFAM" id="SSF46785">
    <property type="entry name" value="Winged helix' DNA-binding domain"/>
    <property type="match status" value="1"/>
</dbReference>
<evidence type="ECO:0000256" key="2">
    <source>
        <dbReference type="ARBA" id="ARBA00023125"/>
    </source>
</evidence>
<evidence type="ECO:0000259" key="4">
    <source>
        <dbReference type="PROSITE" id="PS50956"/>
    </source>
</evidence>
<comment type="caution">
    <text evidence="5">The sequence shown here is derived from an EMBL/GenBank/DDBJ whole genome shotgun (WGS) entry which is preliminary data.</text>
</comment>
<evidence type="ECO:0000313" key="9">
    <source>
        <dbReference type="Proteomes" id="UP000291187"/>
    </source>
</evidence>
<organism evidence="5 8">
    <name type="scientific">Bifidobacterium pseudolongum subsp. globosum</name>
    <dbReference type="NCBI Taxonomy" id="1690"/>
    <lineage>
        <taxon>Bacteria</taxon>
        <taxon>Bacillati</taxon>
        <taxon>Actinomycetota</taxon>
        <taxon>Actinomycetes</taxon>
        <taxon>Bifidobacteriales</taxon>
        <taxon>Bifidobacteriaceae</taxon>
        <taxon>Bifidobacterium</taxon>
    </lineage>
</organism>
<reference evidence="5 8" key="1">
    <citation type="submission" date="2017-10" db="EMBL/GenBank/DDBJ databases">
        <title>Bifidobacterium genomics.</title>
        <authorList>
            <person name="Lugli G.A."/>
            <person name="Milani C."/>
            <person name="Mancabelli L."/>
        </authorList>
    </citation>
    <scope>NUCLEOTIDE SEQUENCE [LARGE SCALE GENOMIC DNA]</scope>
    <source>
        <strain evidence="5 8">1747B</strain>
    </source>
</reference>
<dbReference type="InterPro" id="IPR019887">
    <property type="entry name" value="Tscrpt_reg_AsnC/Lrp_C"/>
</dbReference>
<dbReference type="PANTHER" id="PTHR30154">
    <property type="entry name" value="LEUCINE-RESPONSIVE REGULATORY PROTEIN"/>
    <property type="match status" value="1"/>
</dbReference>
<dbReference type="SUPFAM" id="SSF54909">
    <property type="entry name" value="Dimeric alpha+beta barrel"/>
    <property type="match status" value="1"/>
</dbReference>
<dbReference type="InterPro" id="IPR019888">
    <property type="entry name" value="Tscrpt_reg_AsnC-like"/>
</dbReference>
<name>A0A2N3QQ64_9BIFI</name>
<evidence type="ECO:0000313" key="10">
    <source>
        <dbReference type="Proteomes" id="UP000293268"/>
    </source>
</evidence>
<evidence type="ECO:0000313" key="5">
    <source>
        <dbReference type="EMBL" id="PKU93854.1"/>
    </source>
</evidence>
<dbReference type="PROSITE" id="PS50956">
    <property type="entry name" value="HTH_ASNC_2"/>
    <property type="match status" value="1"/>
</dbReference>
<dbReference type="InterPro" id="IPR000485">
    <property type="entry name" value="AsnC-type_HTH_dom"/>
</dbReference>
<reference evidence="6 9" key="2">
    <citation type="submission" date="2018-12" db="EMBL/GenBank/DDBJ databases">
        <title>Unveiling genomic diversity among members of the Bifidobacterium pseudolongum species, a widely distributed gut commensal of the animal kingdom.</title>
        <authorList>
            <person name="Lugli G.A."/>
            <person name="Duranti S."/>
            <person name="Albert K."/>
            <person name="Mancabelli L."/>
            <person name="Napoli S."/>
            <person name="Viappiani A."/>
            <person name="Anzalone R."/>
            <person name="Longhi G."/>
            <person name="Milani C."/>
            <person name="Turroni F."/>
            <person name="Alessandri G."/>
            <person name="Sela D.A."/>
            <person name="Van Sinderen D."/>
            <person name="Ventura M."/>
        </authorList>
    </citation>
    <scope>NUCLEOTIDE SEQUENCE [LARGE SCALE GENOMIC DNA]</scope>
    <source>
        <strain evidence="6 9">2071B</strain>
        <strain evidence="7 10">2072B</strain>
    </source>
</reference>
<gene>
    <name evidence="5" type="ORF">CQR45_1491</name>
    <name evidence="6" type="ORF">PG2071B_1590</name>
    <name evidence="7" type="ORF">PG2072B_1541</name>
</gene>
<dbReference type="GO" id="GO:0043565">
    <property type="term" value="F:sequence-specific DNA binding"/>
    <property type="evidence" value="ECO:0007669"/>
    <property type="project" value="InterPro"/>
</dbReference>
<evidence type="ECO:0000313" key="6">
    <source>
        <dbReference type="EMBL" id="RYQ17013.1"/>
    </source>
</evidence>
<dbReference type="Proteomes" id="UP000233722">
    <property type="component" value="Unassembled WGS sequence"/>
</dbReference>
<dbReference type="PRINTS" id="PR00033">
    <property type="entry name" value="HTHASNC"/>
</dbReference>
<feature type="domain" description="HTH asnC-type" evidence="4">
    <location>
        <begin position="12"/>
        <end position="73"/>
    </location>
</feature>
<evidence type="ECO:0000256" key="1">
    <source>
        <dbReference type="ARBA" id="ARBA00023015"/>
    </source>
</evidence>
<keyword evidence="3" id="KW-0804">Transcription</keyword>
<keyword evidence="1" id="KW-0805">Transcription regulation</keyword>
<keyword evidence="2" id="KW-0238">DNA-binding</keyword>
<dbReference type="GO" id="GO:0005829">
    <property type="term" value="C:cytosol"/>
    <property type="evidence" value="ECO:0007669"/>
    <property type="project" value="TreeGrafter"/>
</dbReference>
<dbReference type="EMBL" id="RYUM01000023">
    <property type="protein sequence ID" value="RYQ17013.1"/>
    <property type="molecule type" value="Genomic_DNA"/>
</dbReference>
<sequence length="152" mass="16554">MMTDHGSDACALDDKDRIILESLEHDGRMTLAQLATAASLSVSATQSRVQKLEHKGVITGYKAILDHEKSGQPVSAYISLTPLDYTEASLIPDRLRDVDGIISCDAVSGSSSYLLMVRVASTRKLETLLNTIHAAVPVSTDTMMVLRRYFAK</sequence>
<proteinExistence type="predicted"/>
<dbReference type="GO" id="GO:0043200">
    <property type="term" value="P:response to amino acid"/>
    <property type="evidence" value="ECO:0007669"/>
    <property type="project" value="TreeGrafter"/>
</dbReference>
<dbReference type="AlphaFoldDB" id="A0A2N3QQ64"/>
<dbReference type="InterPro" id="IPR036390">
    <property type="entry name" value="WH_DNA-bd_sf"/>
</dbReference>
<dbReference type="Gene3D" id="1.10.10.10">
    <property type="entry name" value="Winged helix-like DNA-binding domain superfamily/Winged helix DNA-binding domain"/>
    <property type="match status" value="1"/>
</dbReference>
<dbReference type="EMBL" id="SBKU01000012">
    <property type="protein sequence ID" value="RYQ66103.1"/>
    <property type="molecule type" value="Genomic_DNA"/>
</dbReference>